<feature type="chain" id="PRO_5044942507" description="Aspartate 1-decarboxylase beta chain" evidence="9">
    <location>
        <begin position="1"/>
        <end position="20"/>
    </location>
</feature>
<evidence type="ECO:0000256" key="7">
    <source>
        <dbReference type="ARBA" id="ARBA00023270"/>
    </source>
</evidence>
<keyword evidence="2 9" id="KW-0566">Pantothenate biosynthesis</keyword>
<feature type="chain" id="PRO_5044942506" description="Aspartate 1-decarboxylase alpha chain" evidence="9">
    <location>
        <begin position="21"/>
        <end position="128"/>
    </location>
</feature>
<evidence type="ECO:0000256" key="3">
    <source>
        <dbReference type="ARBA" id="ARBA00022793"/>
    </source>
</evidence>
<reference evidence="10 11" key="1">
    <citation type="submission" date="2024-08" db="EMBL/GenBank/DDBJ databases">
        <title>Whole-genome sequencing of halo(alkali)philic microorganisms from hypersaline lakes.</title>
        <authorList>
            <person name="Sorokin D.Y."/>
            <person name="Merkel A.Y."/>
            <person name="Messina E."/>
            <person name="Yakimov M."/>
        </authorList>
    </citation>
    <scope>NUCLEOTIDE SEQUENCE [LARGE SCALE GENOMIC DNA]</scope>
    <source>
        <strain evidence="10 11">AB-hyl4</strain>
    </source>
</reference>
<comment type="subcellular location">
    <subcellularLocation>
        <location evidence="9">Cytoplasm</location>
    </subcellularLocation>
</comment>
<dbReference type="Gene3D" id="2.40.40.20">
    <property type="match status" value="1"/>
</dbReference>
<keyword evidence="11" id="KW-1185">Reference proteome</keyword>
<proteinExistence type="inferred from homology"/>
<feature type="binding site" evidence="9">
    <location>
        <position position="53"/>
    </location>
    <ligand>
        <name>substrate</name>
    </ligand>
</feature>
<keyword evidence="4 9" id="KW-0068">Autocatalytic cleavage</keyword>
<gene>
    <name evidence="9 10" type="primary">panD</name>
    <name evidence="10" type="ORF">ACERK3_14065</name>
</gene>
<dbReference type="EMBL" id="JBGUBD010000008">
    <property type="protein sequence ID" value="MFA9479411.1"/>
    <property type="molecule type" value="Genomic_DNA"/>
</dbReference>
<comment type="PTM">
    <text evidence="9">Is synthesized initially as an inactive proenzyme, which is activated by self-cleavage at a specific serine bond to produce a beta-subunit with a hydroxyl group at its C-terminus and an alpha-subunit with a pyruvoyl group at its N-terminus.</text>
</comment>
<evidence type="ECO:0000256" key="4">
    <source>
        <dbReference type="ARBA" id="ARBA00022813"/>
    </source>
</evidence>
<comment type="pathway">
    <text evidence="9">Cofactor biosynthesis; (R)-pantothenate biosynthesis; beta-alanine from L-aspartate: step 1/1.</text>
</comment>
<dbReference type="NCBIfam" id="TIGR00223">
    <property type="entry name" value="panD"/>
    <property type="match status" value="1"/>
</dbReference>
<comment type="similarity">
    <text evidence="9">Belongs to the PanD family.</text>
</comment>
<keyword evidence="1 9" id="KW-0963">Cytoplasm</keyword>
<dbReference type="PIRSF" id="PIRSF006246">
    <property type="entry name" value="Asp_decarbox"/>
    <property type="match status" value="1"/>
</dbReference>
<feature type="active site" description="Proton donor" evidence="9">
    <location>
        <position position="54"/>
    </location>
</feature>
<evidence type="ECO:0000256" key="5">
    <source>
        <dbReference type="ARBA" id="ARBA00023145"/>
    </source>
</evidence>
<sequence length="128" mass="13715">MLRGKIHRATITQCDPDYVGSITIDADLLRASGIRPNEAVLVLDIDNAVRFETYVIKGEPGSGVIGVNGAAAKLVEAGHKIIIVCFGLMQEDALDAHKAKVIICDEHNRVAESLEYGSTLDETLAAIN</sequence>
<dbReference type="RefSeq" id="WP_425346330.1">
    <property type="nucleotide sequence ID" value="NZ_JBGUBD010000008.1"/>
</dbReference>
<dbReference type="InterPro" id="IPR003190">
    <property type="entry name" value="Asp_decarbox"/>
</dbReference>
<comment type="caution">
    <text evidence="10">The sequence shown here is derived from an EMBL/GenBank/DDBJ whole genome shotgun (WGS) entry which is preliminary data.</text>
</comment>
<keyword evidence="7 9" id="KW-0704">Schiff base</keyword>
<keyword evidence="5 9" id="KW-0865">Zymogen</keyword>
<dbReference type="GO" id="GO:0004068">
    <property type="term" value="F:aspartate 1-decarboxylase activity"/>
    <property type="evidence" value="ECO:0007669"/>
    <property type="project" value="UniProtKB-EC"/>
</dbReference>
<dbReference type="PANTHER" id="PTHR21012:SF0">
    <property type="entry name" value="ASPARTATE 1-DECARBOXYLASE"/>
    <property type="match status" value="1"/>
</dbReference>
<keyword evidence="6 9" id="KW-0456">Lyase</keyword>
<dbReference type="HAMAP" id="MF_00446">
    <property type="entry name" value="PanD"/>
    <property type="match status" value="1"/>
</dbReference>
<dbReference type="Proteomes" id="UP001575105">
    <property type="component" value="Unassembled WGS sequence"/>
</dbReference>
<dbReference type="PANTHER" id="PTHR21012">
    <property type="entry name" value="ASPARTATE 1-DECARBOXYLASE"/>
    <property type="match status" value="1"/>
</dbReference>
<keyword evidence="3 9" id="KW-0210">Decarboxylase</keyword>
<feature type="active site" description="Schiff-base intermediate with substrate; via pyruvic acid" evidence="9">
    <location>
        <position position="21"/>
    </location>
</feature>
<organism evidence="10 11">
    <name type="scientific">Natronomicrosphaera hydrolytica</name>
    <dbReference type="NCBI Taxonomy" id="3242702"/>
    <lineage>
        <taxon>Bacteria</taxon>
        <taxon>Pseudomonadati</taxon>
        <taxon>Planctomycetota</taxon>
        <taxon>Phycisphaerae</taxon>
        <taxon>Phycisphaerales</taxon>
        <taxon>Phycisphaeraceae</taxon>
        <taxon>Natronomicrosphaera</taxon>
    </lineage>
</organism>
<evidence type="ECO:0000313" key="10">
    <source>
        <dbReference type="EMBL" id="MFA9479411.1"/>
    </source>
</evidence>
<evidence type="ECO:0000256" key="1">
    <source>
        <dbReference type="ARBA" id="ARBA00022490"/>
    </source>
</evidence>
<name>A0ABV4U9L3_9BACT</name>
<comment type="catalytic activity">
    <reaction evidence="9">
        <text>L-aspartate + H(+) = beta-alanine + CO2</text>
        <dbReference type="Rhea" id="RHEA:19497"/>
        <dbReference type="ChEBI" id="CHEBI:15378"/>
        <dbReference type="ChEBI" id="CHEBI:16526"/>
        <dbReference type="ChEBI" id="CHEBI:29991"/>
        <dbReference type="ChEBI" id="CHEBI:57966"/>
        <dbReference type="EC" id="4.1.1.11"/>
    </reaction>
</comment>
<feature type="modified residue" description="Pyruvic acid (Ser)" evidence="9">
    <location>
        <position position="21"/>
    </location>
</feature>
<evidence type="ECO:0000256" key="9">
    <source>
        <dbReference type="HAMAP-Rule" id="MF_00446"/>
    </source>
</evidence>
<protein>
    <recommendedName>
        <fullName evidence="9">Aspartate 1-decarboxylase</fullName>
        <ecNumber evidence="9">4.1.1.11</ecNumber>
    </recommendedName>
    <alternativeName>
        <fullName evidence="9">Aspartate alpha-decarboxylase</fullName>
    </alternativeName>
    <component>
        <recommendedName>
            <fullName evidence="9">Aspartate 1-decarboxylase beta chain</fullName>
        </recommendedName>
    </component>
    <component>
        <recommendedName>
            <fullName evidence="9">Aspartate 1-decarboxylase alpha chain</fullName>
        </recommendedName>
    </component>
</protein>
<evidence type="ECO:0000256" key="2">
    <source>
        <dbReference type="ARBA" id="ARBA00022655"/>
    </source>
</evidence>
<feature type="binding site" evidence="9">
    <location>
        <begin position="69"/>
        <end position="71"/>
    </location>
    <ligand>
        <name>substrate</name>
    </ligand>
</feature>
<dbReference type="EC" id="4.1.1.11" evidence="9"/>
<dbReference type="Pfam" id="PF02261">
    <property type="entry name" value="Asp_decarbox"/>
    <property type="match status" value="1"/>
</dbReference>
<accession>A0ABV4U9L3</accession>
<dbReference type="InterPro" id="IPR009010">
    <property type="entry name" value="Asp_de-COase-like_dom_sf"/>
</dbReference>
<keyword evidence="8 9" id="KW-0670">Pyruvate</keyword>
<comment type="cofactor">
    <cofactor evidence="9">
        <name>pyruvate</name>
        <dbReference type="ChEBI" id="CHEBI:15361"/>
    </cofactor>
    <text evidence="9">Binds 1 pyruvoyl group covalently per subunit.</text>
</comment>
<dbReference type="SUPFAM" id="SSF50692">
    <property type="entry name" value="ADC-like"/>
    <property type="match status" value="1"/>
</dbReference>
<comment type="function">
    <text evidence="9">Catalyzes the pyruvoyl-dependent decarboxylation of aspartate to produce beta-alanine.</text>
</comment>
<comment type="subunit">
    <text evidence="9">Heterooctamer of four alpha and four beta subunits.</text>
</comment>
<evidence type="ECO:0000256" key="8">
    <source>
        <dbReference type="ARBA" id="ARBA00023317"/>
    </source>
</evidence>
<evidence type="ECO:0000256" key="6">
    <source>
        <dbReference type="ARBA" id="ARBA00023239"/>
    </source>
</evidence>
<evidence type="ECO:0000313" key="11">
    <source>
        <dbReference type="Proteomes" id="UP001575105"/>
    </source>
</evidence>
<dbReference type="CDD" id="cd06919">
    <property type="entry name" value="Asp_decarbox"/>
    <property type="match status" value="1"/>
</dbReference>